<evidence type="ECO:0000313" key="2">
    <source>
        <dbReference type="EMBL" id="PNT62893.1"/>
    </source>
</evidence>
<dbReference type="Proteomes" id="UP000008810">
    <property type="component" value="Chromosome 4"/>
</dbReference>
<dbReference type="EnsemblPlants" id="PNT62893">
    <property type="protein sequence ID" value="PNT62893"/>
    <property type="gene ID" value="BRADI_4g09296v3"/>
</dbReference>
<proteinExistence type="predicted"/>
<sequence>MAFSVLLTQESSHYFNSKSPPSAPVIFPSAARFINFFIGSGAMHYTSLTIALSSAGGGTPATSPTVVWCTASRSEMHSLCLWRCTGNMRMRSLPLTNALPPRSTAGNSPPPPSGYHGTTPTPLLHTQAEAHLAASPTKIRQRGAHLGVHLVPVQDPPPSCSSTPAAMLALPASLPCRSISVVHCVTGCPTPADVLCLLFVCGGF</sequence>
<name>A0A2K2CLJ4_BRADI</name>
<evidence type="ECO:0000313" key="4">
    <source>
        <dbReference type="Proteomes" id="UP000008810"/>
    </source>
</evidence>
<reference evidence="2" key="2">
    <citation type="submission" date="2017-06" db="EMBL/GenBank/DDBJ databases">
        <title>WGS assembly of Brachypodium distachyon.</title>
        <authorList>
            <consortium name="The International Brachypodium Initiative"/>
            <person name="Lucas S."/>
            <person name="Harmon-Smith M."/>
            <person name="Lail K."/>
            <person name="Tice H."/>
            <person name="Grimwood J."/>
            <person name="Bruce D."/>
            <person name="Barry K."/>
            <person name="Shu S."/>
            <person name="Lindquist E."/>
            <person name="Wang M."/>
            <person name="Pitluck S."/>
            <person name="Vogel J.P."/>
            <person name="Garvin D.F."/>
            <person name="Mockler T.C."/>
            <person name="Schmutz J."/>
            <person name="Rokhsar D."/>
            <person name="Bevan M.W."/>
        </authorList>
    </citation>
    <scope>NUCLEOTIDE SEQUENCE</scope>
    <source>
        <strain evidence="2">Bd21</strain>
    </source>
</reference>
<evidence type="ECO:0000256" key="1">
    <source>
        <dbReference type="SAM" id="MobiDB-lite"/>
    </source>
</evidence>
<reference evidence="3" key="3">
    <citation type="submission" date="2018-08" db="UniProtKB">
        <authorList>
            <consortium name="EnsemblPlants"/>
        </authorList>
    </citation>
    <scope>IDENTIFICATION</scope>
    <source>
        <strain evidence="3">cv. Bd21</strain>
    </source>
</reference>
<dbReference type="Gramene" id="PNT62893">
    <property type="protein sequence ID" value="PNT62893"/>
    <property type="gene ID" value="BRADI_4g09296v3"/>
</dbReference>
<accession>A0A2K2CLJ4</accession>
<dbReference type="EMBL" id="CM000883">
    <property type="protein sequence ID" value="PNT62893.1"/>
    <property type="molecule type" value="Genomic_DNA"/>
</dbReference>
<organism evidence="2">
    <name type="scientific">Brachypodium distachyon</name>
    <name type="common">Purple false brome</name>
    <name type="synonym">Trachynia distachya</name>
    <dbReference type="NCBI Taxonomy" id="15368"/>
    <lineage>
        <taxon>Eukaryota</taxon>
        <taxon>Viridiplantae</taxon>
        <taxon>Streptophyta</taxon>
        <taxon>Embryophyta</taxon>
        <taxon>Tracheophyta</taxon>
        <taxon>Spermatophyta</taxon>
        <taxon>Magnoliopsida</taxon>
        <taxon>Liliopsida</taxon>
        <taxon>Poales</taxon>
        <taxon>Poaceae</taxon>
        <taxon>BOP clade</taxon>
        <taxon>Pooideae</taxon>
        <taxon>Stipodae</taxon>
        <taxon>Brachypodieae</taxon>
        <taxon>Brachypodium</taxon>
    </lineage>
</organism>
<feature type="region of interest" description="Disordered" evidence="1">
    <location>
        <begin position="95"/>
        <end position="121"/>
    </location>
</feature>
<reference evidence="2 3" key="1">
    <citation type="journal article" date="2010" name="Nature">
        <title>Genome sequencing and analysis of the model grass Brachypodium distachyon.</title>
        <authorList>
            <consortium name="International Brachypodium Initiative"/>
        </authorList>
    </citation>
    <scope>NUCLEOTIDE SEQUENCE [LARGE SCALE GENOMIC DNA]</scope>
    <source>
        <strain evidence="2 3">Bd21</strain>
    </source>
</reference>
<gene>
    <name evidence="2" type="ORF">BRADI_4g09296v3</name>
</gene>
<protein>
    <submittedName>
        <fullName evidence="2 3">Uncharacterized protein</fullName>
    </submittedName>
</protein>
<dbReference type="AlphaFoldDB" id="A0A2K2CLJ4"/>
<evidence type="ECO:0000313" key="3">
    <source>
        <dbReference type="EnsemblPlants" id="PNT62893"/>
    </source>
</evidence>
<dbReference type="InParanoid" id="A0A2K2CLJ4"/>
<keyword evidence="4" id="KW-1185">Reference proteome</keyword>